<evidence type="ECO:0000313" key="2">
    <source>
        <dbReference type="Proteomes" id="UP000830167"/>
    </source>
</evidence>
<dbReference type="EMBL" id="CP089291">
    <property type="protein sequence ID" value="UOF90681.1"/>
    <property type="molecule type" value="Genomic_DNA"/>
</dbReference>
<dbReference type="NCBIfam" id="TIGR04019">
    <property type="entry name" value="B_thiol_YtxJ"/>
    <property type="match status" value="1"/>
</dbReference>
<reference evidence="1" key="1">
    <citation type="submission" date="2021-12" db="EMBL/GenBank/DDBJ databases">
        <title>Alicyclobacillaceae gen. nov., sp. nov., isolated from chalcocite enrichment system.</title>
        <authorList>
            <person name="Jiang Z."/>
        </authorList>
    </citation>
    <scope>NUCLEOTIDE SEQUENCE</scope>
    <source>
        <strain evidence="1">MYW30-H2</strain>
    </source>
</reference>
<accession>A0ABY4CN68</accession>
<organism evidence="1 2">
    <name type="scientific">Fodinisporobacter ferrooxydans</name>
    <dbReference type="NCBI Taxonomy" id="2901836"/>
    <lineage>
        <taxon>Bacteria</taxon>
        <taxon>Bacillati</taxon>
        <taxon>Bacillota</taxon>
        <taxon>Bacilli</taxon>
        <taxon>Bacillales</taxon>
        <taxon>Alicyclobacillaceae</taxon>
        <taxon>Fodinisporobacter</taxon>
    </lineage>
</organism>
<dbReference type="InterPro" id="IPR022551">
    <property type="entry name" value="BrxC"/>
</dbReference>
<dbReference type="Pfam" id="PF11009">
    <property type="entry name" value="BrxC"/>
    <property type="match status" value="1"/>
</dbReference>
<name>A0ABY4CN68_9BACL</name>
<dbReference type="RefSeq" id="WP_347437380.1">
    <property type="nucleotide sequence ID" value="NZ_CP089291.1"/>
</dbReference>
<evidence type="ECO:0000313" key="1">
    <source>
        <dbReference type="EMBL" id="UOF90681.1"/>
    </source>
</evidence>
<sequence length="116" mass="13062">MTQWREIQSLDEWQNVLEQSTEKLVLLFKHSTTCPISANAFAECQAYIAGEPRQDVDYVLVKVIESRPVSNQIAADLQVKHESPQTVLLQNKQAVWNASHWSITKASLVDVLNGNA</sequence>
<protein>
    <submittedName>
        <fullName evidence="1">Bacillithiol system redox-active protein YtxJ</fullName>
    </submittedName>
</protein>
<proteinExistence type="predicted"/>
<dbReference type="Proteomes" id="UP000830167">
    <property type="component" value="Chromosome"/>
</dbReference>
<keyword evidence="2" id="KW-1185">Reference proteome</keyword>
<dbReference type="Gene3D" id="3.40.30.10">
    <property type="entry name" value="Glutaredoxin"/>
    <property type="match status" value="1"/>
</dbReference>
<gene>
    <name evidence="1" type="primary">ytxJ</name>
    <name evidence="1" type="ORF">LSG31_22985</name>
</gene>